<comment type="caution">
    <text evidence="4">The sequence shown here is derived from an EMBL/GenBank/DDBJ whole genome shotgun (WGS) entry which is preliminary data.</text>
</comment>
<sequence length="310" mass="33915">MDDILPVLPPTIREVLHYMPKQLEEKIEEIRVRIGRPLEVIAEGAPIYPSLDGGGPCIVQAVDARFILNQLSQYSLYAFEEELKRGFITLKGGHRVGLAGKVILEKGEVKTLKDISSFNIRIARQMVGSAEQLISSLYQGGWKNSLLVGPPQSGKTTLLRDLARIISTGVRSKGIAPMKIGIVDERSEIASSIKGVPQHQLGNRVDVLDGCPKAEGMMMMIRSMSPDVLIVDEIGRPEDCLAVQEAIHAGVSVISTAHGSSLEEVAVRPALKSLFEEKAFERCVELTRGNHPGRIKQIRTIGRQASVKVL</sequence>
<evidence type="ECO:0000259" key="3">
    <source>
        <dbReference type="SMART" id="SM00382"/>
    </source>
</evidence>
<reference evidence="4 5" key="1">
    <citation type="submission" date="2023-07" db="EMBL/GenBank/DDBJ databases">
        <title>Genomic Encyclopedia of Type Strains, Phase IV (KMG-IV): sequencing the most valuable type-strain genomes for metagenomic binning, comparative biology and taxonomic classification.</title>
        <authorList>
            <person name="Goeker M."/>
        </authorList>
    </citation>
    <scope>NUCLEOTIDE SEQUENCE [LARGE SCALE GENOMIC DNA]</scope>
    <source>
        <strain evidence="4 5">DSM 19154</strain>
    </source>
</reference>
<dbReference type="InterPro" id="IPR014217">
    <property type="entry name" value="Spore_III_AA"/>
</dbReference>
<dbReference type="Pfam" id="PF19568">
    <property type="entry name" value="Spore_III_AA"/>
    <property type="match status" value="1"/>
</dbReference>
<proteinExistence type="predicted"/>
<dbReference type="EMBL" id="JAUSUA010000007">
    <property type="protein sequence ID" value="MDQ0208973.1"/>
    <property type="molecule type" value="Genomic_DNA"/>
</dbReference>
<name>A0ABT9YMA1_9BACI</name>
<dbReference type="InterPro" id="IPR045735">
    <property type="entry name" value="Spore_III_AA_AAA+_ATPase"/>
</dbReference>
<evidence type="ECO:0000313" key="4">
    <source>
        <dbReference type="EMBL" id="MDQ0208973.1"/>
    </source>
</evidence>
<keyword evidence="2" id="KW-0067">ATP-binding</keyword>
<keyword evidence="5" id="KW-1185">Reference proteome</keyword>
<dbReference type="SMART" id="SM00382">
    <property type="entry name" value="AAA"/>
    <property type="match status" value="1"/>
</dbReference>
<dbReference type="InterPro" id="IPR003593">
    <property type="entry name" value="AAA+_ATPase"/>
</dbReference>
<evidence type="ECO:0000256" key="1">
    <source>
        <dbReference type="ARBA" id="ARBA00022741"/>
    </source>
</evidence>
<dbReference type="SUPFAM" id="SSF52540">
    <property type="entry name" value="P-loop containing nucleoside triphosphate hydrolases"/>
    <property type="match status" value="1"/>
</dbReference>
<keyword evidence="1" id="KW-0547">Nucleotide-binding</keyword>
<protein>
    <submittedName>
        <fullName evidence="4">Stage III sporulation protein AA</fullName>
    </submittedName>
</protein>
<evidence type="ECO:0000313" key="5">
    <source>
        <dbReference type="Proteomes" id="UP001225034"/>
    </source>
</evidence>
<dbReference type="Gene3D" id="3.40.50.300">
    <property type="entry name" value="P-loop containing nucleotide triphosphate hydrolases"/>
    <property type="match status" value="1"/>
</dbReference>
<dbReference type="RefSeq" id="WP_306985463.1">
    <property type="nucleotide sequence ID" value="NZ_JAUSUA010000007.1"/>
</dbReference>
<dbReference type="PANTHER" id="PTHR20953">
    <property type="entry name" value="KINASE-RELATED"/>
    <property type="match status" value="1"/>
</dbReference>
<dbReference type="NCBIfam" id="TIGR02858">
    <property type="entry name" value="spore_III_AA"/>
    <property type="match status" value="1"/>
</dbReference>
<dbReference type="CDD" id="cd00009">
    <property type="entry name" value="AAA"/>
    <property type="match status" value="1"/>
</dbReference>
<gene>
    <name evidence="4" type="ORF">J2S05_003797</name>
</gene>
<evidence type="ECO:0000256" key="2">
    <source>
        <dbReference type="ARBA" id="ARBA00022840"/>
    </source>
</evidence>
<accession>A0ABT9YMA1</accession>
<feature type="domain" description="AAA+ ATPase" evidence="3">
    <location>
        <begin position="141"/>
        <end position="280"/>
    </location>
</feature>
<dbReference type="InterPro" id="IPR027417">
    <property type="entry name" value="P-loop_NTPase"/>
</dbReference>
<dbReference type="PANTHER" id="PTHR20953:SF3">
    <property type="entry name" value="P-LOOP CONTAINING NUCLEOSIDE TRIPHOSPHATE HYDROLASES SUPERFAMILY PROTEIN"/>
    <property type="match status" value="1"/>
</dbReference>
<dbReference type="Proteomes" id="UP001225034">
    <property type="component" value="Unassembled WGS sequence"/>
</dbReference>
<organism evidence="4 5">
    <name type="scientific">Alkalicoccobacillus murimartini</name>
    <dbReference type="NCBI Taxonomy" id="171685"/>
    <lineage>
        <taxon>Bacteria</taxon>
        <taxon>Bacillati</taxon>
        <taxon>Bacillota</taxon>
        <taxon>Bacilli</taxon>
        <taxon>Bacillales</taxon>
        <taxon>Bacillaceae</taxon>
        <taxon>Alkalicoccobacillus</taxon>
    </lineage>
</organism>